<evidence type="ECO:0000313" key="5">
    <source>
        <dbReference type="EMBL" id="KAG8551993.1"/>
    </source>
</evidence>
<accession>A0AAV7A027</accession>
<proteinExistence type="inferred from homology"/>
<dbReference type="PANTHER" id="PTHR10500:SF7">
    <property type="entry name" value="BETA-MICROSEMINOPROTEIN"/>
    <property type="match status" value="1"/>
</dbReference>
<keyword evidence="3" id="KW-0964">Secreted</keyword>
<comment type="caution">
    <text evidence="5">The sequence shown here is derived from an EMBL/GenBank/DDBJ whole genome shotgun (WGS) entry which is preliminary data.</text>
</comment>
<evidence type="ECO:0000256" key="3">
    <source>
        <dbReference type="ARBA" id="ARBA00022525"/>
    </source>
</evidence>
<dbReference type="GO" id="GO:0005576">
    <property type="term" value="C:extracellular region"/>
    <property type="evidence" value="ECO:0007669"/>
    <property type="project" value="UniProtKB-SubCell"/>
</dbReference>
<dbReference type="AlphaFoldDB" id="A0AAV7A027"/>
<evidence type="ECO:0000256" key="4">
    <source>
        <dbReference type="ARBA" id="ARBA00023157"/>
    </source>
</evidence>
<organism evidence="5 6">
    <name type="scientific">Engystomops pustulosus</name>
    <name type="common">Tungara frog</name>
    <name type="synonym">Physalaemus pustulosus</name>
    <dbReference type="NCBI Taxonomy" id="76066"/>
    <lineage>
        <taxon>Eukaryota</taxon>
        <taxon>Metazoa</taxon>
        <taxon>Chordata</taxon>
        <taxon>Craniata</taxon>
        <taxon>Vertebrata</taxon>
        <taxon>Euteleostomi</taxon>
        <taxon>Amphibia</taxon>
        <taxon>Batrachia</taxon>
        <taxon>Anura</taxon>
        <taxon>Neobatrachia</taxon>
        <taxon>Hyloidea</taxon>
        <taxon>Leptodactylidae</taxon>
        <taxon>Leiuperinae</taxon>
        <taxon>Engystomops</taxon>
    </lineage>
</organism>
<dbReference type="EMBL" id="WNYA01000011">
    <property type="protein sequence ID" value="KAG8551993.1"/>
    <property type="molecule type" value="Genomic_DNA"/>
</dbReference>
<sequence length="92" mass="10156">MVKTKELTKIVDLLDKGCMDGDIKRALNTTWFKAKCITCSCDPAGELSCCSRVLEPILNDRGCTAILNETSCTYIIKRKGDSSEPCESWASM</sequence>
<dbReference type="Pfam" id="PF05825">
    <property type="entry name" value="PSP94"/>
    <property type="match status" value="1"/>
</dbReference>
<evidence type="ECO:0000256" key="1">
    <source>
        <dbReference type="ARBA" id="ARBA00004613"/>
    </source>
</evidence>
<evidence type="ECO:0008006" key="7">
    <source>
        <dbReference type="Google" id="ProtNLM"/>
    </source>
</evidence>
<comment type="similarity">
    <text evidence="2">Belongs to the beta-microseminoprotein family.</text>
</comment>
<reference evidence="5" key="1">
    <citation type="thesis" date="2020" institute="ProQuest LLC" country="789 East Eisenhower Parkway, Ann Arbor, MI, USA">
        <title>Comparative Genomics and Chromosome Evolution.</title>
        <authorList>
            <person name="Mudd A.B."/>
        </authorList>
    </citation>
    <scope>NUCLEOTIDE SEQUENCE</scope>
    <source>
        <strain evidence="5">237g6f4</strain>
        <tissue evidence="5">Blood</tissue>
    </source>
</reference>
<name>A0AAV7A027_ENGPU</name>
<dbReference type="Gene3D" id="2.60.40.1900">
    <property type="entry name" value="Beta-microseminoprotein (PSP94) domain"/>
    <property type="match status" value="1"/>
</dbReference>
<keyword evidence="4" id="KW-1015">Disulfide bond</keyword>
<dbReference type="PANTHER" id="PTHR10500">
    <property type="entry name" value="BETA-MICROSEMINOPROTEIN"/>
    <property type="match status" value="1"/>
</dbReference>
<evidence type="ECO:0000313" key="6">
    <source>
        <dbReference type="Proteomes" id="UP000824782"/>
    </source>
</evidence>
<dbReference type="InterPro" id="IPR008735">
    <property type="entry name" value="PSP94"/>
</dbReference>
<dbReference type="Proteomes" id="UP000824782">
    <property type="component" value="Unassembled WGS sequence"/>
</dbReference>
<evidence type="ECO:0000256" key="2">
    <source>
        <dbReference type="ARBA" id="ARBA00010352"/>
    </source>
</evidence>
<protein>
    <recommendedName>
        <fullName evidence="7">Beta-microseminoprotein</fullName>
    </recommendedName>
</protein>
<keyword evidence="6" id="KW-1185">Reference proteome</keyword>
<gene>
    <name evidence="5" type="ORF">GDO81_004369</name>
</gene>
<comment type="subcellular location">
    <subcellularLocation>
        <location evidence="1">Secreted</location>
    </subcellularLocation>
</comment>